<evidence type="ECO:0000259" key="1">
    <source>
        <dbReference type="Pfam" id="PF20252"/>
    </source>
</evidence>
<organism evidence="2 3">
    <name type="scientific">Apatococcus fuscideae</name>
    <dbReference type="NCBI Taxonomy" id="2026836"/>
    <lineage>
        <taxon>Eukaryota</taxon>
        <taxon>Viridiplantae</taxon>
        <taxon>Chlorophyta</taxon>
        <taxon>core chlorophytes</taxon>
        <taxon>Trebouxiophyceae</taxon>
        <taxon>Chlorellales</taxon>
        <taxon>Chlorellaceae</taxon>
        <taxon>Apatococcus</taxon>
    </lineage>
</organism>
<evidence type="ECO:0000313" key="2">
    <source>
        <dbReference type="EMBL" id="KAK9863867.1"/>
    </source>
</evidence>
<gene>
    <name evidence="2" type="ORF">WJX84_003305</name>
</gene>
<accession>A0AAW1T5H7</accession>
<dbReference type="Proteomes" id="UP001485043">
    <property type="component" value="Unassembled WGS sequence"/>
</dbReference>
<proteinExistence type="predicted"/>
<feature type="domain" description="Sec7/BIG1-like C-terminal" evidence="1">
    <location>
        <begin position="25"/>
        <end position="126"/>
    </location>
</feature>
<evidence type="ECO:0000313" key="3">
    <source>
        <dbReference type="Proteomes" id="UP001485043"/>
    </source>
</evidence>
<comment type="caution">
    <text evidence="2">The sequence shown here is derived from an EMBL/GenBank/DDBJ whole genome shotgun (WGS) entry which is preliminary data.</text>
</comment>
<keyword evidence="3" id="KW-1185">Reference proteome</keyword>
<dbReference type="InterPro" id="IPR046455">
    <property type="entry name" value="Sec7/BIG1-like_C"/>
</dbReference>
<name>A0AAW1T5H7_9CHLO</name>
<dbReference type="Pfam" id="PF20252">
    <property type="entry name" value="BIG2_C"/>
    <property type="match status" value="1"/>
</dbReference>
<reference evidence="2 3" key="1">
    <citation type="journal article" date="2024" name="Nat. Commun.">
        <title>Phylogenomics reveals the evolutionary origins of lichenization in chlorophyte algae.</title>
        <authorList>
            <person name="Puginier C."/>
            <person name="Libourel C."/>
            <person name="Otte J."/>
            <person name="Skaloud P."/>
            <person name="Haon M."/>
            <person name="Grisel S."/>
            <person name="Petersen M."/>
            <person name="Berrin J.G."/>
            <person name="Delaux P.M."/>
            <person name="Dal Grande F."/>
            <person name="Keller J."/>
        </authorList>
    </citation>
    <scope>NUCLEOTIDE SEQUENCE [LARGE SCALE GENOMIC DNA]</scope>
    <source>
        <strain evidence="2 3">SAG 2523</strain>
    </source>
</reference>
<dbReference type="EMBL" id="JALJOV010000420">
    <property type="protein sequence ID" value="KAK9863867.1"/>
    <property type="molecule type" value="Genomic_DNA"/>
</dbReference>
<dbReference type="AlphaFoldDB" id="A0AAW1T5H7"/>
<sequence>MQAGDTLDSQVGAPDAASLQPGWLREESERRLLSLCRRLVVDAASDAWSHHGAAARAPDSGISTTPDGTSWDQAIRAPLIVAMLDGYREVRTEAMRREITSIFPHLARLACSAQPSVRRTLSSLFETQLPPLVEGL</sequence>
<protein>
    <recommendedName>
        <fullName evidence="1">Sec7/BIG1-like C-terminal domain-containing protein</fullName>
    </recommendedName>
</protein>